<dbReference type="Proteomes" id="UP000011115">
    <property type="component" value="Unassembled WGS sequence"/>
</dbReference>
<protein>
    <submittedName>
        <fullName evidence="1">Amino acid binding protein</fullName>
    </submittedName>
</protein>
<reference evidence="1" key="2">
    <citation type="submission" date="2015-06" db="UniProtKB">
        <authorList>
            <consortium name="EnsemblPlants"/>
        </authorList>
    </citation>
    <scope>IDENTIFICATION</scope>
    <source>
        <strain evidence="1">DM1-3 516 R44</strain>
    </source>
</reference>
<reference evidence="2" key="1">
    <citation type="journal article" date="2011" name="Nature">
        <title>Genome sequence and analysis of the tuber crop potato.</title>
        <authorList>
            <consortium name="The Potato Genome Sequencing Consortium"/>
        </authorList>
    </citation>
    <scope>NUCLEOTIDE SEQUENCE [LARGE SCALE GENOMIC DNA]</scope>
    <source>
        <strain evidence="2">cv. DM1-3 516 R44</strain>
    </source>
</reference>
<evidence type="ECO:0000313" key="2">
    <source>
        <dbReference type="Proteomes" id="UP000011115"/>
    </source>
</evidence>
<keyword evidence="2" id="KW-1185">Reference proteome</keyword>
<dbReference type="Gramene" id="PGSC0003DMT400089851">
    <property type="protein sequence ID" value="PGSC0003DMT400089851"/>
    <property type="gene ID" value="PGSC0003DMG400039422"/>
</dbReference>
<accession>M1DJ24</accession>
<dbReference type="AlphaFoldDB" id="M1DJ24"/>
<proteinExistence type="predicted"/>
<sequence length="140" mass="15590">MGSMKIEHAAGGGLNEKERPNASVLDWSTALDIDGSPIKSDAERKIVIQCLEAVIERRVSEVSSFYYQCLKYLEGGIERKIVADDNPFTEVETHFANAKFNFKGYVVKEAKSNDVKSTKFDRITSKRIDAVVGKAKVDTK</sequence>
<name>M1DJ24_SOLTU</name>
<evidence type="ECO:0000313" key="1">
    <source>
        <dbReference type="EnsemblPlants" id="PGSC0003DMT400089851"/>
    </source>
</evidence>
<organism evidence="1 2">
    <name type="scientific">Solanum tuberosum</name>
    <name type="common">Potato</name>
    <dbReference type="NCBI Taxonomy" id="4113"/>
    <lineage>
        <taxon>Eukaryota</taxon>
        <taxon>Viridiplantae</taxon>
        <taxon>Streptophyta</taxon>
        <taxon>Embryophyta</taxon>
        <taxon>Tracheophyta</taxon>
        <taxon>Spermatophyta</taxon>
        <taxon>Magnoliopsida</taxon>
        <taxon>eudicotyledons</taxon>
        <taxon>Gunneridae</taxon>
        <taxon>Pentapetalae</taxon>
        <taxon>asterids</taxon>
        <taxon>lamiids</taxon>
        <taxon>Solanales</taxon>
        <taxon>Solanaceae</taxon>
        <taxon>Solanoideae</taxon>
        <taxon>Solaneae</taxon>
        <taxon>Solanum</taxon>
    </lineage>
</organism>
<dbReference type="EnsemblPlants" id="PGSC0003DMT400089851">
    <property type="protein sequence ID" value="PGSC0003DMT400089851"/>
    <property type="gene ID" value="PGSC0003DMG400039422"/>
</dbReference>
<dbReference type="HOGENOM" id="CLU_1838659_0_0_1"/>
<dbReference type="PaxDb" id="4113-PGSC0003DMT400089851"/>
<dbReference type="InParanoid" id="M1DJ24"/>